<dbReference type="Gene3D" id="3.30.530.20">
    <property type="match status" value="1"/>
</dbReference>
<dbReference type="STRING" id="477680.SAMN05421788_10846"/>
<reference evidence="2" key="1">
    <citation type="submission" date="2017-01" db="EMBL/GenBank/DDBJ databases">
        <authorList>
            <person name="Varghese N."/>
            <person name="Submissions S."/>
        </authorList>
    </citation>
    <scope>NUCLEOTIDE SEQUENCE [LARGE SCALE GENOMIC DNA]</scope>
    <source>
        <strain evidence="2">DSM 21054</strain>
    </source>
</reference>
<accession>A0A173MDZ2</accession>
<dbReference type="InterPro" id="IPR023393">
    <property type="entry name" value="START-like_dom_sf"/>
</dbReference>
<dbReference type="EMBL" id="FTOR01000008">
    <property type="protein sequence ID" value="SIT28524.1"/>
    <property type="molecule type" value="Genomic_DNA"/>
</dbReference>
<keyword evidence="2" id="KW-1185">Reference proteome</keyword>
<dbReference type="OrthoDB" id="9807923at2"/>
<dbReference type="Pfam" id="PF10604">
    <property type="entry name" value="Polyketide_cyc2"/>
    <property type="match status" value="1"/>
</dbReference>
<sequence length="169" mass="18801">MKIIKLGLISVVVLFIIATLIGLLLPSTVTVSKAIDIQQSPDSVMGYLSDLKRWPEWIEGVKSNGFAVTTTATTGVGAKATVNKNIITITSVQKDKVLTLWEGSNGFNQDAVMEVYTNETRSMTTMHWSFTQKIGWYPWQRLGSFMNEKILGPVMEMSLSNLKKVVEQQ</sequence>
<gene>
    <name evidence="1" type="ORF">SAMN05421788_10846</name>
</gene>
<evidence type="ECO:0000313" key="2">
    <source>
        <dbReference type="Proteomes" id="UP000186917"/>
    </source>
</evidence>
<protein>
    <submittedName>
        <fullName evidence="1">Polyketide cyclase / dehydrase and lipid transport</fullName>
    </submittedName>
</protein>
<dbReference type="SUPFAM" id="SSF55961">
    <property type="entry name" value="Bet v1-like"/>
    <property type="match status" value="1"/>
</dbReference>
<evidence type="ECO:0000313" key="1">
    <source>
        <dbReference type="EMBL" id="SIT28524.1"/>
    </source>
</evidence>
<organism evidence="1 2">
    <name type="scientific">Filimonas lacunae</name>
    <dbReference type="NCBI Taxonomy" id="477680"/>
    <lineage>
        <taxon>Bacteria</taxon>
        <taxon>Pseudomonadati</taxon>
        <taxon>Bacteroidota</taxon>
        <taxon>Chitinophagia</taxon>
        <taxon>Chitinophagales</taxon>
        <taxon>Chitinophagaceae</taxon>
        <taxon>Filimonas</taxon>
    </lineage>
</organism>
<dbReference type="RefSeq" id="WP_076381087.1">
    <property type="nucleotide sequence ID" value="NZ_AP017422.1"/>
</dbReference>
<dbReference type="Proteomes" id="UP000186917">
    <property type="component" value="Unassembled WGS sequence"/>
</dbReference>
<name>A0A173MDZ2_9BACT</name>
<proteinExistence type="predicted"/>
<dbReference type="InterPro" id="IPR019587">
    <property type="entry name" value="Polyketide_cyclase/dehydratase"/>
</dbReference>
<dbReference type="KEGG" id="fln:FLA_1825"/>
<dbReference type="AlphaFoldDB" id="A0A173MDZ2"/>